<feature type="region of interest" description="Disordered" evidence="1">
    <location>
        <begin position="1"/>
        <end position="22"/>
    </location>
</feature>
<evidence type="ECO:0000313" key="3">
    <source>
        <dbReference type="Proteomes" id="UP000886520"/>
    </source>
</evidence>
<organism evidence="2 3">
    <name type="scientific">Adiantum capillus-veneris</name>
    <name type="common">Maidenhair fern</name>
    <dbReference type="NCBI Taxonomy" id="13818"/>
    <lineage>
        <taxon>Eukaryota</taxon>
        <taxon>Viridiplantae</taxon>
        <taxon>Streptophyta</taxon>
        <taxon>Embryophyta</taxon>
        <taxon>Tracheophyta</taxon>
        <taxon>Polypodiopsida</taxon>
        <taxon>Polypodiidae</taxon>
        <taxon>Polypodiales</taxon>
        <taxon>Pteridineae</taxon>
        <taxon>Pteridaceae</taxon>
        <taxon>Vittarioideae</taxon>
        <taxon>Adiantum</taxon>
    </lineage>
</organism>
<evidence type="ECO:0000313" key="2">
    <source>
        <dbReference type="EMBL" id="KAI5065578.1"/>
    </source>
</evidence>
<protein>
    <submittedName>
        <fullName evidence="2">Uncharacterized protein</fullName>
    </submittedName>
</protein>
<name>A0A9D4UCN2_ADICA</name>
<reference evidence="2" key="1">
    <citation type="submission" date="2021-01" db="EMBL/GenBank/DDBJ databases">
        <title>Adiantum capillus-veneris genome.</title>
        <authorList>
            <person name="Fang Y."/>
            <person name="Liao Q."/>
        </authorList>
    </citation>
    <scope>NUCLEOTIDE SEQUENCE</scope>
    <source>
        <strain evidence="2">H3</strain>
        <tissue evidence="2">Leaf</tissue>
    </source>
</reference>
<dbReference type="EMBL" id="JABFUD020000019">
    <property type="protein sequence ID" value="KAI5065578.1"/>
    <property type="molecule type" value="Genomic_DNA"/>
</dbReference>
<keyword evidence="3" id="KW-1185">Reference proteome</keyword>
<sequence>MDKGQPGAARSHQRGSSAVHRAAISRRRLRTSISLGVALQKATRLLRASHVDRRSLLILEIALFEECWAELATSMQLANGDYFKMDKFTVCLHPKVREKVDFESPKNYNGAVAITRAKSRKIKKKIEQGMMGYEQPQSPQGEVREEDQANRGVAAIPQHWVRTVQDLLEQMQELRLSVMDRGQQRVGNCLAVAIIAAKDTTQRIAYIHQGKEEVCTHYSEEGEYKGNSTGKEITSLTILCLPLLKVMNKFIVLI</sequence>
<comment type="caution">
    <text evidence="2">The sequence shown here is derived from an EMBL/GenBank/DDBJ whole genome shotgun (WGS) entry which is preliminary data.</text>
</comment>
<dbReference type="AlphaFoldDB" id="A0A9D4UCN2"/>
<evidence type="ECO:0000256" key="1">
    <source>
        <dbReference type="SAM" id="MobiDB-lite"/>
    </source>
</evidence>
<dbReference type="Proteomes" id="UP000886520">
    <property type="component" value="Chromosome 19"/>
</dbReference>
<accession>A0A9D4UCN2</accession>
<gene>
    <name evidence="2" type="ORF">GOP47_0020273</name>
</gene>
<proteinExistence type="predicted"/>
<dbReference type="OrthoDB" id="8057069at2759"/>